<evidence type="ECO:0000256" key="5">
    <source>
        <dbReference type="SAM" id="MobiDB-lite"/>
    </source>
</evidence>
<dbReference type="GeneID" id="17304102"/>
<reference evidence="6 8" key="1">
    <citation type="journal article" date="2012" name="Nature">
        <title>Algal genomes reveal evolutionary mosaicism and the fate of nucleomorphs.</title>
        <authorList>
            <consortium name="DOE Joint Genome Institute"/>
            <person name="Curtis B.A."/>
            <person name="Tanifuji G."/>
            <person name="Burki F."/>
            <person name="Gruber A."/>
            <person name="Irimia M."/>
            <person name="Maruyama S."/>
            <person name="Arias M.C."/>
            <person name="Ball S.G."/>
            <person name="Gile G.H."/>
            <person name="Hirakawa Y."/>
            <person name="Hopkins J.F."/>
            <person name="Kuo A."/>
            <person name="Rensing S.A."/>
            <person name="Schmutz J."/>
            <person name="Symeonidi A."/>
            <person name="Elias M."/>
            <person name="Eveleigh R.J."/>
            <person name="Herman E.K."/>
            <person name="Klute M.J."/>
            <person name="Nakayama T."/>
            <person name="Obornik M."/>
            <person name="Reyes-Prieto A."/>
            <person name="Armbrust E.V."/>
            <person name="Aves S.J."/>
            <person name="Beiko R.G."/>
            <person name="Coutinho P."/>
            <person name="Dacks J.B."/>
            <person name="Durnford D.G."/>
            <person name="Fast N.M."/>
            <person name="Green B.R."/>
            <person name="Grisdale C.J."/>
            <person name="Hempel F."/>
            <person name="Henrissat B."/>
            <person name="Hoppner M.P."/>
            <person name="Ishida K."/>
            <person name="Kim E."/>
            <person name="Koreny L."/>
            <person name="Kroth P.G."/>
            <person name="Liu Y."/>
            <person name="Malik S.B."/>
            <person name="Maier U.G."/>
            <person name="McRose D."/>
            <person name="Mock T."/>
            <person name="Neilson J.A."/>
            <person name="Onodera N.T."/>
            <person name="Poole A.M."/>
            <person name="Pritham E.J."/>
            <person name="Richards T.A."/>
            <person name="Rocap G."/>
            <person name="Roy S.W."/>
            <person name="Sarai C."/>
            <person name="Schaack S."/>
            <person name="Shirato S."/>
            <person name="Slamovits C.H."/>
            <person name="Spencer D.F."/>
            <person name="Suzuki S."/>
            <person name="Worden A.Z."/>
            <person name="Zauner S."/>
            <person name="Barry K."/>
            <person name="Bell C."/>
            <person name="Bharti A.K."/>
            <person name="Crow J.A."/>
            <person name="Grimwood J."/>
            <person name="Kramer R."/>
            <person name="Lindquist E."/>
            <person name="Lucas S."/>
            <person name="Salamov A."/>
            <person name="McFadden G.I."/>
            <person name="Lane C.E."/>
            <person name="Keeling P.J."/>
            <person name="Gray M.W."/>
            <person name="Grigoriev I.V."/>
            <person name="Archibald J.M."/>
        </authorList>
    </citation>
    <scope>NUCLEOTIDE SEQUENCE</scope>
    <source>
        <strain evidence="6 8">CCMP2712</strain>
    </source>
</reference>
<dbReference type="EnsemblProtists" id="EKX47501">
    <property type="protein sequence ID" value="EKX47501"/>
    <property type="gene ID" value="GUITHDRAFT_162724"/>
</dbReference>
<dbReference type="GO" id="GO:0006412">
    <property type="term" value="P:translation"/>
    <property type="evidence" value="ECO:0007669"/>
    <property type="project" value="UniProtKB-UniRule"/>
</dbReference>
<sequence>MAVGKNKRLSKGKKGKGKKQVDAFSRKDWYDIKAPNAFQIRNVGKTLVTRSSGMRVATEYLKGRVVEANLADLNKDEDQNYRKIKLQMMDISGKNCLCNFYGMDMTTDKIRSLVKKWQTTIECTVDVTTTDGYKLRMSCIAFTKKRANQLRKTTYAQTAQIKQIRKKMTDIMTKEASTVDLKDLVRKFIPNSIGTQIEQACQCIYPLKDVYIRKVKTLKAPKFDITKLMEVHGNATETSAPAPAADEGTKVDRPTEA</sequence>
<reference evidence="7" key="3">
    <citation type="submission" date="2015-06" db="UniProtKB">
        <authorList>
            <consortium name="EnsemblProtists"/>
        </authorList>
    </citation>
    <scope>IDENTIFICATION</scope>
</reference>
<dbReference type="PANTHER" id="PTHR11830">
    <property type="entry name" value="40S RIBOSOMAL PROTEIN S3A"/>
    <property type="match status" value="1"/>
</dbReference>
<evidence type="ECO:0000256" key="2">
    <source>
        <dbReference type="ARBA" id="ARBA00022980"/>
    </source>
</evidence>
<proteinExistence type="inferred from homology"/>
<dbReference type="EMBL" id="JH992990">
    <property type="protein sequence ID" value="EKX47500.1"/>
    <property type="molecule type" value="Genomic_DNA"/>
</dbReference>
<name>L1JHC7_GUITC</name>
<dbReference type="GO" id="GO:0022627">
    <property type="term" value="C:cytosolic small ribosomal subunit"/>
    <property type="evidence" value="ECO:0007669"/>
    <property type="project" value="UniProtKB-UniRule"/>
</dbReference>
<dbReference type="InterPro" id="IPR027500">
    <property type="entry name" value="Ribosomal_eS1_euk"/>
</dbReference>
<evidence type="ECO:0000313" key="6">
    <source>
        <dbReference type="EMBL" id="EKX47500.1"/>
    </source>
</evidence>
<accession>L1JHC7</accession>
<comment type="similarity">
    <text evidence="4">Belongs to the eukaryotic ribosomal protein eS1 family.</text>
</comment>
<dbReference type="STRING" id="905079.L1JHC7"/>
<gene>
    <name evidence="6" type="ORF">GUITHDRAFT_162724</name>
</gene>
<protein>
    <recommendedName>
        <fullName evidence="4">Small ribosomal subunit protein eS1</fullName>
    </recommendedName>
</protein>
<feature type="region of interest" description="Disordered" evidence="5">
    <location>
        <begin position="1"/>
        <end position="20"/>
    </location>
</feature>
<dbReference type="eggNOG" id="KOG1628">
    <property type="taxonomic scope" value="Eukaryota"/>
</dbReference>
<dbReference type="RefSeq" id="XP_005834481.1">
    <property type="nucleotide sequence ID" value="XM_005834424.1"/>
</dbReference>
<evidence type="ECO:0000256" key="4">
    <source>
        <dbReference type="HAMAP-Rule" id="MF_03122"/>
    </source>
</evidence>
<dbReference type="AlphaFoldDB" id="L1JHC7"/>
<evidence type="ECO:0000256" key="3">
    <source>
        <dbReference type="ARBA" id="ARBA00023274"/>
    </source>
</evidence>
<feature type="compositionally biased region" description="Basic residues" evidence="5">
    <location>
        <begin position="1"/>
        <end position="18"/>
    </location>
</feature>
<dbReference type="Pfam" id="PF01015">
    <property type="entry name" value="Ribosomal_S3Ae"/>
    <property type="match status" value="1"/>
</dbReference>
<dbReference type="KEGG" id="gtt:GUITHDRAFT_162724"/>
<dbReference type="OrthoDB" id="9834376at2759"/>
<keyword evidence="1 4" id="KW-0963">Cytoplasm</keyword>
<dbReference type="PaxDb" id="55529-EKX47501"/>
<dbReference type="HAMAP" id="MF_03122">
    <property type="entry name" value="Ribosomal_eS1_euk"/>
    <property type="match status" value="1"/>
</dbReference>
<evidence type="ECO:0000256" key="1">
    <source>
        <dbReference type="ARBA" id="ARBA00022490"/>
    </source>
</evidence>
<keyword evidence="8" id="KW-1185">Reference proteome</keyword>
<dbReference type="EMBL" id="JH992990">
    <property type="protein sequence ID" value="EKX47501.1"/>
    <property type="molecule type" value="Genomic_DNA"/>
</dbReference>
<organism evidence="6">
    <name type="scientific">Guillardia theta (strain CCMP2712)</name>
    <name type="common">Cryptophyte</name>
    <dbReference type="NCBI Taxonomy" id="905079"/>
    <lineage>
        <taxon>Eukaryota</taxon>
        <taxon>Cryptophyceae</taxon>
        <taxon>Pyrenomonadales</taxon>
        <taxon>Geminigeraceae</taxon>
        <taxon>Guillardia</taxon>
    </lineage>
</organism>
<dbReference type="OMA" id="TRFKGHE"/>
<dbReference type="InterPro" id="IPR001593">
    <property type="entry name" value="Ribosomal_eS1"/>
</dbReference>
<evidence type="ECO:0000313" key="7">
    <source>
        <dbReference type="EnsemblProtists" id="EKX47500"/>
    </source>
</evidence>
<feature type="initiator methionine" description="Removed" evidence="4">
    <location>
        <position position="1"/>
    </location>
</feature>
<dbReference type="Proteomes" id="UP000011087">
    <property type="component" value="Unassembled WGS sequence"/>
</dbReference>
<comment type="subunit">
    <text evidence="4">Component of the small ribosomal subunit. Mature ribosomes consist of a small (40S) and a large (60S) subunit. The 40S subunit contains about 33 different proteins and 1 molecule of RNA (18S). The 60S subunit contains about 49 different proteins and 3 molecules of RNA (25S, 5.8S and 5S).</text>
</comment>
<dbReference type="GO" id="GO:0003735">
    <property type="term" value="F:structural constituent of ribosome"/>
    <property type="evidence" value="ECO:0007669"/>
    <property type="project" value="UniProtKB-UniRule"/>
</dbReference>
<dbReference type="EnsemblProtists" id="EKX47500">
    <property type="protein sequence ID" value="EKX47500"/>
    <property type="gene ID" value="GUITHDRAFT_162724"/>
</dbReference>
<dbReference type="RefSeq" id="XP_005834480.1">
    <property type="nucleotide sequence ID" value="XM_005834423.1"/>
</dbReference>
<feature type="region of interest" description="Disordered" evidence="5">
    <location>
        <begin position="234"/>
        <end position="257"/>
    </location>
</feature>
<feature type="compositionally biased region" description="Basic and acidic residues" evidence="5">
    <location>
        <begin position="247"/>
        <end position="257"/>
    </location>
</feature>
<dbReference type="HOGENOM" id="CLU_062507_0_0_1"/>
<comment type="subcellular location">
    <subcellularLocation>
        <location evidence="4">Cytoplasm</location>
    </subcellularLocation>
</comment>
<reference evidence="8" key="2">
    <citation type="submission" date="2012-11" db="EMBL/GenBank/DDBJ databases">
        <authorList>
            <person name="Kuo A."/>
            <person name="Curtis B.A."/>
            <person name="Tanifuji G."/>
            <person name="Burki F."/>
            <person name="Gruber A."/>
            <person name="Irimia M."/>
            <person name="Maruyama S."/>
            <person name="Arias M.C."/>
            <person name="Ball S.G."/>
            <person name="Gile G.H."/>
            <person name="Hirakawa Y."/>
            <person name="Hopkins J.F."/>
            <person name="Rensing S.A."/>
            <person name="Schmutz J."/>
            <person name="Symeonidi A."/>
            <person name="Elias M."/>
            <person name="Eveleigh R.J."/>
            <person name="Herman E.K."/>
            <person name="Klute M.J."/>
            <person name="Nakayama T."/>
            <person name="Obornik M."/>
            <person name="Reyes-Prieto A."/>
            <person name="Armbrust E.V."/>
            <person name="Aves S.J."/>
            <person name="Beiko R.G."/>
            <person name="Coutinho P."/>
            <person name="Dacks J.B."/>
            <person name="Durnford D.G."/>
            <person name="Fast N.M."/>
            <person name="Green B.R."/>
            <person name="Grisdale C."/>
            <person name="Hempe F."/>
            <person name="Henrissat B."/>
            <person name="Hoppner M.P."/>
            <person name="Ishida K.-I."/>
            <person name="Kim E."/>
            <person name="Koreny L."/>
            <person name="Kroth P.G."/>
            <person name="Liu Y."/>
            <person name="Malik S.-B."/>
            <person name="Maier U.G."/>
            <person name="McRose D."/>
            <person name="Mock T."/>
            <person name="Neilson J.A."/>
            <person name="Onodera N.T."/>
            <person name="Poole A.M."/>
            <person name="Pritham E.J."/>
            <person name="Richards T.A."/>
            <person name="Rocap G."/>
            <person name="Roy S.W."/>
            <person name="Sarai C."/>
            <person name="Schaack S."/>
            <person name="Shirato S."/>
            <person name="Slamovits C.H."/>
            <person name="Spencer D.F."/>
            <person name="Suzuki S."/>
            <person name="Worden A.Z."/>
            <person name="Zauner S."/>
            <person name="Barry K."/>
            <person name="Bell C."/>
            <person name="Bharti A.K."/>
            <person name="Crow J.A."/>
            <person name="Grimwood J."/>
            <person name="Kramer R."/>
            <person name="Lindquist E."/>
            <person name="Lucas S."/>
            <person name="Salamov A."/>
            <person name="McFadden G.I."/>
            <person name="Lane C.E."/>
            <person name="Keeling P.J."/>
            <person name="Gray M.W."/>
            <person name="Grigoriev I.V."/>
            <person name="Archibald J.M."/>
        </authorList>
    </citation>
    <scope>NUCLEOTIDE SEQUENCE</scope>
    <source>
        <strain evidence="8">CCMP2712</strain>
    </source>
</reference>
<keyword evidence="3 4" id="KW-0687">Ribonucleoprotein</keyword>
<keyword evidence="2 4" id="KW-0689">Ribosomal protein</keyword>
<evidence type="ECO:0000313" key="8">
    <source>
        <dbReference type="Proteomes" id="UP000011087"/>
    </source>
</evidence>
<dbReference type="SMART" id="SM01397">
    <property type="entry name" value="Ribosomal_S3Ae"/>
    <property type="match status" value="1"/>
</dbReference>